<dbReference type="Gramene" id="EFJ20893">
    <property type="protein sequence ID" value="EFJ20893"/>
    <property type="gene ID" value="SELMODRAFT_417969"/>
</dbReference>
<dbReference type="AlphaFoldDB" id="D8S487"/>
<dbReference type="InParanoid" id="D8S487"/>
<organism evidence="3">
    <name type="scientific">Selaginella moellendorffii</name>
    <name type="common">Spikemoss</name>
    <dbReference type="NCBI Taxonomy" id="88036"/>
    <lineage>
        <taxon>Eukaryota</taxon>
        <taxon>Viridiplantae</taxon>
        <taxon>Streptophyta</taxon>
        <taxon>Embryophyta</taxon>
        <taxon>Tracheophyta</taxon>
        <taxon>Lycopodiopsida</taxon>
        <taxon>Selaginellales</taxon>
        <taxon>Selaginellaceae</taxon>
        <taxon>Selaginella</taxon>
    </lineage>
</organism>
<dbReference type="HOGENOM" id="CLU_029405_0_0_1"/>
<feature type="region of interest" description="Disordered" evidence="1">
    <location>
        <begin position="175"/>
        <end position="199"/>
    </location>
</feature>
<keyword evidence="3" id="KW-1185">Reference proteome</keyword>
<dbReference type="Proteomes" id="UP000001514">
    <property type="component" value="Unassembled WGS sequence"/>
</dbReference>
<reference evidence="2 3" key="1">
    <citation type="journal article" date="2011" name="Science">
        <title>The Selaginella genome identifies genetic changes associated with the evolution of vascular plants.</title>
        <authorList>
            <person name="Banks J.A."/>
            <person name="Nishiyama T."/>
            <person name="Hasebe M."/>
            <person name="Bowman J.L."/>
            <person name="Gribskov M."/>
            <person name="dePamphilis C."/>
            <person name="Albert V.A."/>
            <person name="Aono N."/>
            <person name="Aoyama T."/>
            <person name="Ambrose B.A."/>
            <person name="Ashton N.W."/>
            <person name="Axtell M.J."/>
            <person name="Barker E."/>
            <person name="Barker M.S."/>
            <person name="Bennetzen J.L."/>
            <person name="Bonawitz N.D."/>
            <person name="Chapple C."/>
            <person name="Cheng C."/>
            <person name="Correa L.G."/>
            <person name="Dacre M."/>
            <person name="DeBarry J."/>
            <person name="Dreyer I."/>
            <person name="Elias M."/>
            <person name="Engstrom E.M."/>
            <person name="Estelle M."/>
            <person name="Feng L."/>
            <person name="Finet C."/>
            <person name="Floyd S.K."/>
            <person name="Frommer W.B."/>
            <person name="Fujita T."/>
            <person name="Gramzow L."/>
            <person name="Gutensohn M."/>
            <person name="Harholt J."/>
            <person name="Hattori M."/>
            <person name="Heyl A."/>
            <person name="Hirai T."/>
            <person name="Hiwatashi Y."/>
            <person name="Ishikawa M."/>
            <person name="Iwata M."/>
            <person name="Karol K.G."/>
            <person name="Koehler B."/>
            <person name="Kolukisaoglu U."/>
            <person name="Kubo M."/>
            <person name="Kurata T."/>
            <person name="Lalonde S."/>
            <person name="Li K."/>
            <person name="Li Y."/>
            <person name="Litt A."/>
            <person name="Lyons E."/>
            <person name="Manning G."/>
            <person name="Maruyama T."/>
            <person name="Michael T.P."/>
            <person name="Mikami K."/>
            <person name="Miyazaki S."/>
            <person name="Morinaga S."/>
            <person name="Murata T."/>
            <person name="Mueller-Roeber B."/>
            <person name="Nelson D.R."/>
            <person name="Obara M."/>
            <person name="Oguri Y."/>
            <person name="Olmstead R.G."/>
            <person name="Onodera N."/>
            <person name="Petersen B.L."/>
            <person name="Pils B."/>
            <person name="Prigge M."/>
            <person name="Rensing S.A."/>
            <person name="Riano-Pachon D.M."/>
            <person name="Roberts A.W."/>
            <person name="Sato Y."/>
            <person name="Scheller H.V."/>
            <person name="Schulz B."/>
            <person name="Schulz C."/>
            <person name="Shakirov E.V."/>
            <person name="Shibagaki N."/>
            <person name="Shinohara N."/>
            <person name="Shippen D.E."/>
            <person name="Soerensen I."/>
            <person name="Sotooka R."/>
            <person name="Sugimoto N."/>
            <person name="Sugita M."/>
            <person name="Sumikawa N."/>
            <person name="Tanurdzic M."/>
            <person name="Theissen G."/>
            <person name="Ulvskov P."/>
            <person name="Wakazuki S."/>
            <person name="Weng J.K."/>
            <person name="Willats W.W."/>
            <person name="Wipf D."/>
            <person name="Wolf P.G."/>
            <person name="Yang L."/>
            <person name="Zimmer A.D."/>
            <person name="Zhu Q."/>
            <person name="Mitros T."/>
            <person name="Hellsten U."/>
            <person name="Loque D."/>
            <person name="Otillar R."/>
            <person name="Salamov A."/>
            <person name="Schmutz J."/>
            <person name="Shapiro H."/>
            <person name="Lindquist E."/>
            <person name="Lucas S."/>
            <person name="Rokhsar D."/>
            <person name="Grigoriev I.V."/>
        </authorList>
    </citation>
    <scope>NUCLEOTIDE SEQUENCE [LARGE SCALE GENOMIC DNA]</scope>
</reference>
<evidence type="ECO:0000313" key="3">
    <source>
        <dbReference type="Proteomes" id="UP000001514"/>
    </source>
</evidence>
<evidence type="ECO:0000313" key="2">
    <source>
        <dbReference type="EMBL" id="EFJ20893.1"/>
    </source>
</evidence>
<name>D8S487_SELML</name>
<protein>
    <submittedName>
        <fullName evidence="2">Uncharacterized protein</fullName>
    </submittedName>
</protein>
<dbReference type="EMBL" id="GL377601">
    <property type="protein sequence ID" value="EFJ20893.1"/>
    <property type="molecule type" value="Genomic_DNA"/>
</dbReference>
<proteinExistence type="predicted"/>
<accession>D8S487</accession>
<sequence length="395" mass="43715">MEPDIHHRALRPQRDTMDINEPVMELLQGHHLLLRRDCSLATKEGRAAIATTFDHNKAPWLGHLSAYCVVSTIFSSSSIRGITWCARGSHRHAPAHAGSHRHWSLDTLEEEKVHDDILVEYGHEPGGGNSGSSSSQQEHLINIPPTKVLPRPSSQLNAGRKKAAADPLICELLKPPRRLPPSALPSGARHKSASGNDPLFRAADPVHGQQGSRENVTMEDPLVVFPAHEVDEQPRLFSATPEDDPLFSTGGYSHHPAGEKMAPNEIPVCLSSRRYGVSEQFHGREQGREVAHRSGTVFDPGDVAALAKKRAEMEKQMQKFIMMEPRIRPFSHRLVVSALELTIWTDEAESIRKRDVENSPEITSDENLVRKLTANDPKRVKSDLEVEPSAPGHAS</sequence>
<dbReference type="KEGG" id="smo:SELMODRAFT_417969"/>
<feature type="region of interest" description="Disordered" evidence="1">
    <location>
        <begin position="367"/>
        <end position="395"/>
    </location>
</feature>
<gene>
    <name evidence="2" type="ORF">SELMODRAFT_417969</name>
</gene>
<evidence type="ECO:0000256" key="1">
    <source>
        <dbReference type="SAM" id="MobiDB-lite"/>
    </source>
</evidence>